<gene>
    <name evidence="2" type="ORF">B0H17DRAFT_1214496</name>
</gene>
<feature type="region of interest" description="Disordered" evidence="1">
    <location>
        <begin position="46"/>
        <end position="74"/>
    </location>
</feature>
<dbReference type="AlphaFoldDB" id="A0AAD7G0S9"/>
<evidence type="ECO:0000313" key="2">
    <source>
        <dbReference type="EMBL" id="KAJ7654171.1"/>
    </source>
</evidence>
<keyword evidence="3" id="KW-1185">Reference proteome</keyword>
<proteinExistence type="predicted"/>
<feature type="compositionally biased region" description="Low complexity" evidence="1">
    <location>
        <begin position="55"/>
        <end position="74"/>
    </location>
</feature>
<evidence type="ECO:0000313" key="3">
    <source>
        <dbReference type="Proteomes" id="UP001221757"/>
    </source>
</evidence>
<dbReference type="EMBL" id="JARKIE010000327">
    <property type="protein sequence ID" value="KAJ7654171.1"/>
    <property type="molecule type" value="Genomic_DNA"/>
</dbReference>
<accession>A0AAD7G0S9</accession>
<comment type="caution">
    <text evidence="2">The sequence shown here is derived from an EMBL/GenBank/DDBJ whole genome shotgun (WGS) entry which is preliminary data.</text>
</comment>
<reference evidence="2" key="1">
    <citation type="submission" date="2023-03" db="EMBL/GenBank/DDBJ databases">
        <title>Massive genome expansion in bonnet fungi (Mycena s.s.) driven by repeated elements and novel gene families across ecological guilds.</title>
        <authorList>
            <consortium name="Lawrence Berkeley National Laboratory"/>
            <person name="Harder C.B."/>
            <person name="Miyauchi S."/>
            <person name="Viragh M."/>
            <person name="Kuo A."/>
            <person name="Thoen E."/>
            <person name="Andreopoulos B."/>
            <person name="Lu D."/>
            <person name="Skrede I."/>
            <person name="Drula E."/>
            <person name="Henrissat B."/>
            <person name="Morin E."/>
            <person name="Kohler A."/>
            <person name="Barry K."/>
            <person name="LaButti K."/>
            <person name="Morin E."/>
            <person name="Salamov A."/>
            <person name="Lipzen A."/>
            <person name="Mereny Z."/>
            <person name="Hegedus B."/>
            <person name="Baldrian P."/>
            <person name="Stursova M."/>
            <person name="Weitz H."/>
            <person name="Taylor A."/>
            <person name="Grigoriev I.V."/>
            <person name="Nagy L.G."/>
            <person name="Martin F."/>
            <person name="Kauserud H."/>
        </authorList>
    </citation>
    <scope>NUCLEOTIDE SEQUENCE</scope>
    <source>
        <strain evidence="2">CBHHK067</strain>
    </source>
</reference>
<organism evidence="2 3">
    <name type="scientific">Mycena rosella</name>
    <name type="common">Pink bonnet</name>
    <name type="synonym">Agaricus rosellus</name>
    <dbReference type="NCBI Taxonomy" id="1033263"/>
    <lineage>
        <taxon>Eukaryota</taxon>
        <taxon>Fungi</taxon>
        <taxon>Dikarya</taxon>
        <taxon>Basidiomycota</taxon>
        <taxon>Agaricomycotina</taxon>
        <taxon>Agaricomycetes</taxon>
        <taxon>Agaricomycetidae</taxon>
        <taxon>Agaricales</taxon>
        <taxon>Marasmiineae</taxon>
        <taxon>Mycenaceae</taxon>
        <taxon>Mycena</taxon>
    </lineage>
</organism>
<feature type="region of interest" description="Disordered" evidence="1">
    <location>
        <begin position="1"/>
        <end position="29"/>
    </location>
</feature>
<name>A0AAD7G0S9_MYCRO</name>
<dbReference type="Proteomes" id="UP001221757">
    <property type="component" value="Unassembled WGS sequence"/>
</dbReference>
<protein>
    <submittedName>
        <fullName evidence="2">Uncharacterized protein</fullName>
    </submittedName>
</protein>
<evidence type="ECO:0000256" key="1">
    <source>
        <dbReference type="SAM" id="MobiDB-lite"/>
    </source>
</evidence>
<feature type="compositionally biased region" description="Basic residues" evidence="1">
    <location>
        <begin position="13"/>
        <end position="26"/>
    </location>
</feature>
<sequence length="74" mass="8069">MVNTTKNAPVSAPKKKRSSGGLKKKPTAYNKYMSEELARLKSLNIEPHSERWTQATKSWTAAKTKSSSSSGSSP</sequence>